<sequence>MSRERFPKEFKIEAIKQVTEKGNPVADVAQRLGMSAHNLYAWIKLYSNPQEQQTMTSKPSRMAVPGGSAELSIRRLSTFGARLGFAVSFGLSHGYVLPKCILLVRCQGCIMTLWN</sequence>
<dbReference type="Pfam" id="PF01527">
    <property type="entry name" value="HTH_Tnp_1"/>
    <property type="match status" value="1"/>
</dbReference>
<protein>
    <recommendedName>
        <fullName evidence="4">Transposase</fullName>
    </recommendedName>
</protein>
<accession>A0AA37RAI9</accession>
<evidence type="ECO:0000313" key="2">
    <source>
        <dbReference type="EMBL" id="GLO33896.1"/>
    </source>
</evidence>
<dbReference type="GO" id="GO:0006313">
    <property type="term" value="P:DNA transposition"/>
    <property type="evidence" value="ECO:0007669"/>
    <property type="project" value="InterPro"/>
</dbReference>
<dbReference type="GO" id="GO:0003677">
    <property type="term" value="F:DNA binding"/>
    <property type="evidence" value="ECO:0007669"/>
    <property type="project" value="InterPro"/>
</dbReference>
<evidence type="ECO:0000256" key="1">
    <source>
        <dbReference type="ARBA" id="ARBA00009964"/>
    </source>
</evidence>
<organism evidence="2 3">
    <name type="scientific">Pseudomonas putida</name>
    <name type="common">Arthrobacter siderocapsulatus</name>
    <dbReference type="NCBI Taxonomy" id="303"/>
    <lineage>
        <taxon>Bacteria</taxon>
        <taxon>Pseudomonadati</taxon>
        <taxon>Pseudomonadota</taxon>
        <taxon>Gammaproteobacteria</taxon>
        <taxon>Pseudomonadales</taxon>
        <taxon>Pseudomonadaceae</taxon>
        <taxon>Pseudomonas</taxon>
    </lineage>
</organism>
<dbReference type="GO" id="GO:0004803">
    <property type="term" value="F:transposase activity"/>
    <property type="evidence" value="ECO:0007669"/>
    <property type="project" value="InterPro"/>
</dbReference>
<name>A0AA37RAI9_PSEPU</name>
<comment type="caution">
    <text evidence="2">The sequence shown here is derived from an EMBL/GenBank/DDBJ whole genome shotgun (WGS) entry which is preliminary data.</text>
</comment>
<dbReference type="InterPro" id="IPR002514">
    <property type="entry name" value="Transposase_8"/>
</dbReference>
<dbReference type="Proteomes" id="UP001161257">
    <property type="component" value="Unassembled WGS sequence"/>
</dbReference>
<gene>
    <name evidence="2" type="ORF">PPUN14671_07290</name>
</gene>
<dbReference type="SUPFAM" id="SSF46689">
    <property type="entry name" value="Homeodomain-like"/>
    <property type="match status" value="1"/>
</dbReference>
<comment type="similarity">
    <text evidence="1">Belongs to the transposase 8 family.</text>
</comment>
<proteinExistence type="inferred from homology"/>
<dbReference type="AlphaFoldDB" id="A0AA37RAI9"/>
<dbReference type="EMBL" id="BSKJ01000001">
    <property type="protein sequence ID" value="GLO33896.1"/>
    <property type="molecule type" value="Genomic_DNA"/>
</dbReference>
<evidence type="ECO:0000313" key="3">
    <source>
        <dbReference type="Proteomes" id="UP001161257"/>
    </source>
</evidence>
<evidence type="ECO:0008006" key="4">
    <source>
        <dbReference type="Google" id="ProtNLM"/>
    </source>
</evidence>
<reference evidence="2" key="1">
    <citation type="submission" date="2023-01" db="EMBL/GenBank/DDBJ databases">
        <title>Whole-genome sequence of Pseudomonas putida NBRC 14671.</title>
        <authorList>
            <person name="Morohoshi T."/>
            <person name="Someya N."/>
        </authorList>
    </citation>
    <scope>NUCLEOTIDE SEQUENCE</scope>
    <source>
        <strain evidence="2">NBRC 14671</strain>
    </source>
</reference>
<dbReference type="Gene3D" id="1.10.10.60">
    <property type="entry name" value="Homeodomain-like"/>
    <property type="match status" value="1"/>
</dbReference>
<dbReference type="InterPro" id="IPR009057">
    <property type="entry name" value="Homeodomain-like_sf"/>
</dbReference>